<accession>A0ABP9D3V5</accession>
<comment type="caution">
    <text evidence="1">The sequence shown here is derived from an EMBL/GenBank/DDBJ whole genome shotgun (WGS) entry which is preliminary data.</text>
</comment>
<dbReference type="Proteomes" id="UP001501265">
    <property type="component" value="Unassembled WGS sequence"/>
</dbReference>
<evidence type="ECO:0000313" key="2">
    <source>
        <dbReference type="Proteomes" id="UP001501265"/>
    </source>
</evidence>
<reference evidence="2" key="1">
    <citation type="journal article" date="2019" name="Int. J. Syst. Evol. Microbiol.">
        <title>The Global Catalogue of Microorganisms (GCM) 10K type strain sequencing project: providing services to taxonomists for standard genome sequencing and annotation.</title>
        <authorList>
            <consortium name="The Broad Institute Genomics Platform"/>
            <consortium name="The Broad Institute Genome Sequencing Center for Infectious Disease"/>
            <person name="Wu L."/>
            <person name="Ma J."/>
        </authorList>
    </citation>
    <scope>NUCLEOTIDE SEQUENCE [LARGE SCALE GENOMIC DNA]</scope>
    <source>
        <strain evidence="2">JCM 18081</strain>
    </source>
</reference>
<organism evidence="1 2">
    <name type="scientific">Streptomyces ziwulingensis</name>
    <dbReference type="NCBI Taxonomy" id="1045501"/>
    <lineage>
        <taxon>Bacteria</taxon>
        <taxon>Bacillati</taxon>
        <taxon>Actinomycetota</taxon>
        <taxon>Actinomycetes</taxon>
        <taxon>Kitasatosporales</taxon>
        <taxon>Streptomycetaceae</taxon>
        <taxon>Streptomyces</taxon>
    </lineage>
</organism>
<dbReference type="RefSeq" id="WP_345624503.1">
    <property type="nucleotide sequence ID" value="NZ_BAABIG010000089.1"/>
</dbReference>
<evidence type="ECO:0000313" key="1">
    <source>
        <dbReference type="EMBL" id="GAA4824239.1"/>
    </source>
</evidence>
<dbReference type="EMBL" id="BAABIG010000089">
    <property type="protein sequence ID" value="GAA4824239.1"/>
    <property type="molecule type" value="Genomic_DNA"/>
</dbReference>
<name>A0ABP9D3V5_9ACTN</name>
<gene>
    <name evidence="1" type="ORF">GCM10023220_67550</name>
</gene>
<proteinExistence type="predicted"/>
<protein>
    <submittedName>
        <fullName evidence="1">Uncharacterized protein</fullName>
    </submittedName>
</protein>
<keyword evidence="2" id="KW-1185">Reference proteome</keyword>
<sequence length="61" mass="6518">MNFLPHQVIANGNRLPDGPHLVYCYIYEGQHCSCGGNYQGPNPGPTLDPAAIVAAAEHAEQ</sequence>